<evidence type="ECO:0000256" key="6">
    <source>
        <dbReference type="SAM" id="MobiDB-lite"/>
    </source>
</evidence>
<evidence type="ECO:0000256" key="7">
    <source>
        <dbReference type="SAM" id="Phobius"/>
    </source>
</evidence>
<keyword evidence="5 7" id="KW-0472">Membrane</keyword>
<evidence type="ECO:0000256" key="4">
    <source>
        <dbReference type="ARBA" id="ARBA00022989"/>
    </source>
</evidence>
<name>A0A7S0MU95_9CHLO</name>
<feature type="transmembrane region" description="Helical" evidence="7">
    <location>
        <begin position="332"/>
        <end position="353"/>
    </location>
</feature>
<feature type="transmembrane region" description="Helical" evidence="7">
    <location>
        <begin position="199"/>
        <end position="220"/>
    </location>
</feature>
<accession>A0A7S0MU95</accession>
<proteinExistence type="predicted"/>
<gene>
    <name evidence="9" type="ORF">POBO1169_LOCUS2006</name>
</gene>
<dbReference type="PANTHER" id="PTHR22950:SF652">
    <property type="entry name" value="TRANSMEMBRANE AMINO ACID TRANSPORTER FAMILY PROTEIN"/>
    <property type="match status" value="1"/>
</dbReference>
<feature type="transmembrane region" description="Helical" evidence="7">
    <location>
        <begin position="401"/>
        <end position="424"/>
    </location>
</feature>
<evidence type="ECO:0000259" key="8">
    <source>
        <dbReference type="Pfam" id="PF01490"/>
    </source>
</evidence>
<dbReference type="AlphaFoldDB" id="A0A7S0MU95"/>
<feature type="transmembrane region" description="Helical" evidence="7">
    <location>
        <begin position="288"/>
        <end position="312"/>
    </location>
</feature>
<feature type="transmembrane region" description="Helical" evidence="7">
    <location>
        <begin position="39"/>
        <end position="62"/>
    </location>
</feature>
<feature type="transmembrane region" description="Helical" evidence="7">
    <location>
        <begin position="12"/>
        <end position="33"/>
    </location>
</feature>
<dbReference type="EMBL" id="HBFA01003979">
    <property type="protein sequence ID" value="CAD8651474.1"/>
    <property type="molecule type" value="Transcribed_RNA"/>
</dbReference>
<dbReference type="GO" id="GO:0015179">
    <property type="term" value="F:L-amino acid transmembrane transporter activity"/>
    <property type="evidence" value="ECO:0007669"/>
    <property type="project" value="TreeGrafter"/>
</dbReference>
<feature type="transmembrane region" description="Helical" evidence="7">
    <location>
        <begin position="130"/>
        <end position="149"/>
    </location>
</feature>
<evidence type="ECO:0000256" key="5">
    <source>
        <dbReference type="ARBA" id="ARBA00023136"/>
    </source>
</evidence>
<feature type="transmembrane region" description="Helical" evidence="7">
    <location>
        <begin position="161"/>
        <end position="179"/>
    </location>
</feature>
<evidence type="ECO:0000313" key="9">
    <source>
        <dbReference type="EMBL" id="CAD8651474.1"/>
    </source>
</evidence>
<feature type="transmembrane region" description="Helical" evidence="7">
    <location>
        <begin position="467"/>
        <end position="486"/>
    </location>
</feature>
<sequence>MAPSQPQGTAWGTVATLANICIGVGSLSFPYLYSECGVLGAILLTGFVAMIMSFASNTIASTSHSYKAESYQKLIERAMGPRVGPIVSNSISLAIMFYSFGCCTSFLILLGDALPPIFGPIIGTDSFWCQRWVVITLPAVFVTLPIASVRRLSSLAGISSFSFFALGYTAIAVLRSSLLRLDEHPELLEKVNWGIRPDFFALVSCIPILVYSLQCQVIIVDTYRDLEPHPSLCKKRQNPTEAEEAEEEAEAADCEAGEDSLEQPLIPKGDDDGLPPPPDDERLNGMTAIIVTANILCCIGYTIIGLLGYTAYGNEVEADILNNLPTDWLIQSARVVMALSCACCGFPVNFFPIRSAGLILLRKVAPEWDKKHELFDHYFATLIFWATALTLALNVTDLGKVFSVVGGTAGAFVVFILPMVVWICHWRRERRICAADLPPLLHPSAEPLLADAPAAPAPARPLAALKWGAGALIAMLTLVTGVVLLFNTINKEIFPIWGDPAANISGEPDDPTNVLIGFSCSIKWGC</sequence>
<comment type="subcellular location">
    <subcellularLocation>
        <location evidence="1">Membrane</location>
        <topology evidence="1">Multi-pass membrane protein</topology>
    </subcellularLocation>
</comment>
<keyword evidence="4 7" id="KW-1133">Transmembrane helix</keyword>
<evidence type="ECO:0000256" key="3">
    <source>
        <dbReference type="ARBA" id="ARBA00022970"/>
    </source>
</evidence>
<feature type="transmembrane region" description="Helical" evidence="7">
    <location>
        <begin position="83"/>
        <end position="110"/>
    </location>
</feature>
<feature type="domain" description="Amino acid transporter transmembrane" evidence="8">
    <location>
        <begin position="7"/>
        <end position="225"/>
    </location>
</feature>
<protein>
    <recommendedName>
        <fullName evidence="8">Amino acid transporter transmembrane domain-containing protein</fullName>
    </recommendedName>
</protein>
<dbReference type="Pfam" id="PF01490">
    <property type="entry name" value="Aa_trans"/>
    <property type="match status" value="2"/>
</dbReference>
<organism evidence="9">
    <name type="scientific">Pyramimonas obovata</name>
    <dbReference type="NCBI Taxonomy" id="1411642"/>
    <lineage>
        <taxon>Eukaryota</taxon>
        <taxon>Viridiplantae</taxon>
        <taxon>Chlorophyta</taxon>
        <taxon>Pyramimonadophyceae</taxon>
        <taxon>Pyramimonadales</taxon>
        <taxon>Pyramimonadaceae</taxon>
        <taxon>Pyramimonas</taxon>
        <taxon>Pyramimonas incertae sedis</taxon>
    </lineage>
</organism>
<reference evidence="9" key="1">
    <citation type="submission" date="2021-01" db="EMBL/GenBank/DDBJ databases">
        <authorList>
            <person name="Corre E."/>
            <person name="Pelletier E."/>
            <person name="Niang G."/>
            <person name="Scheremetjew M."/>
            <person name="Finn R."/>
            <person name="Kale V."/>
            <person name="Holt S."/>
            <person name="Cochrane G."/>
            <person name="Meng A."/>
            <person name="Brown T."/>
            <person name="Cohen L."/>
        </authorList>
    </citation>
    <scope>NUCLEOTIDE SEQUENCE</scope>
    <source>
        <strain evidence="9">CCMP722</strain>
    </source>
</reference>
<keyword evidence="2 7" id="KW-0812">Transmembrane</keyword>
<feature type="region of interest" description="Disordered" evidence="6">
    <location>
        <begin position="231"/>
        <end position="254"/>
    </location>
</feature>
<keyword evidence="3" id="KW-0813">Transport</keyword>
<keyword evidence="3" id="KW-0029">Amino-acid transport</keyword>
<dbReference type="PANTHER" id="PTHR22950">
    <property type="entry name" value="AMINO ACID TRANSPORTER"/>
    <property type="match status" value="1"/>
</dbReference>
<feature type="domain" description="Amino acid transporter transmembrane" evidence="8">
    <location>
        <begin position="283"/>
        <end position="423"/>
    </location>
</feature>
<evidence type="ECO:0000256" key="2">
    <source>
        <dbReference type="ARBA" id="ARBA00022692"/>
    </source>
</evidence>
<evidence type="ECO:0000256" key="1">
    <source>
        <dbReference type="ARBA" id="ARBA00004141"/>
    </source>
</evidence>
<feature type="compositionally biased region" description="Acidic residues" evidence="6">
    <location>
        <begin position="241"/>
        <end position="254"/>
    </location>
</feature>
<dbReference type="GO" id="GO:0016020">
    <property type="term" value="C:membrane"/>
    <property type="evidence" value="ECO:0007669"/>
    <property type="project" value="UniProtKB-SubCell"/>
</dbReference>
<dbReference type="InterPro" id="IPR013057">
    <property type="entry name" value="AA_transpt_TM"/>
</dbReference>
<feature type="transmembrane region" description="Helical" evidence="7">
    <location>
        <begin position="374"/>
        <end position="395"/>
    </location>
</feature>